<dbReference type="Proteomes" id="UP001160519">
    <property type="component" value="Unassembled WGS sequence"/>
</dbReference>
<keyword evidence="1" id="KW-1133">Transmembrane helix</keyword>
<gene>
    <name evidence="2" type="ORF">PSU93_09010</name>
</gene>
<keyword evidence="1" id="KW-0472">Membrane</keyword>
<dbReference type="AlphaFoldDB" id="A0AA43Q3V9"/>
<protein>
    <submittedName>
        <fullName evidence="2">Uncharacterized protein</fullName>
    </submittedName>
</protein>
<feature type="transmembrane region" description="Helical" evidence="1">
    <location>
        <begin position="12"/>
        <end position="33"/>
    </location>
</feature>
<organism evidence="2 3">
    <name type="scientific">Candidatus Methylobacter titanis</name>
    <dbReference type="NCBI Taxonomy" id="3053457"/>
    <lineage>
        <taxon>Bacteria</taxon>
        <taxon>Pseudomonadati</taxon>
        <taxon>Pseudomonadota</taxon>
        <taxon>Gammaproteobacteria</taxon>
        <taxon>Methylococcales</taxon>
        <taxon>Methylococcaceae</taxon>
        <taxon>Methylobacter</taxon>
    </lineage>
</organism>
<keyword evidence="1" id="KW-0812">Transmembrane</keyword>
<name>A0AA43Q3V9_9GAMM</name>
<proteinExistence type="predicted"/>
<accession>A0AA43Q3V9</accession>
<evidence type="ECO:0000313" key="3">
    <source>
        <dbReference type="Proteomes" id="UP001160519"/>
    </source>
</evidence>
<evidence type="ECO:0000256" key="1">
    <source>
        <dbReference type="SAM" id="Phobius"/>
    </source>
</evidence>
<keyword evidence="3" id="KW-1185">Reference proteome</keyword>
<comment type="caution">
    <text evidence="2">The sequence shown here is derived from an EMBL/GenBank/DDBJ whole genome shotgun (WGS) entry which is preliminary data.</text>
</comment>
<feature type="transmembrane region" description="Helical" evidence="1">
    <location>
        <begin position="100"/>
        <end position="122"/>
    </location>
</feature>
<feature type="transmembrane region" description="Helical" evidence="1">
    <location>
        <begin position="128"/>
        <end position="145"/>
    </location>
</feature>
<reference evidence="2" key="1">
    <citation type="submission" date="2023-01" db="EMBL/GenBank/DDBJ databases">
        <title>Biogeochemical cycle of methane in antarctic sediments.</title>
        <authorList>
            <person name="Roldan D.M."/>
            <person name="Menes R.J."/>
        </authorList>
    </citation>
    <scope>NUCLEOTIDE SEQUENCE [LARGE SCALE GENOMIC DNA]</scope>
    <source>
        <strain evidence="2">K-2018 MAG008</strain>
    </source>
</reference>
<dbReference type="EMBL" id="JAQSDF010000025">
    <property type="protein sequence ID" value="MDI1231273.1"/>
    <property type="molecule type" value="Genomic_DNA"/>
</dbReference>
<evidence type="ECO:0000313" key="2">
    <source>
        <dbReference type="EMBL" id="MDI1231273.1"/>
    </source>
</evidence>
<sequence length="165" mass="18591">MNNPLNREPLKSDLVLPWVIVGMMLTMLAAYIIVCHTFGEQLRQPLPEDQRVLIRTVLYIVAIATFPLTNLIRHIQLRLNQTMPHAHATPGTVALAKNRYLVTVIVSMSLIEVVGVFGLLMFVLGDGFNTLHIFTGLSALGLFLYRPKLDEYAEIMNAMTVQHHE</sequence>